<dbReference type="GO" id="GO:0004674">
    <property type="term" value="F:protein serine/threonine kinase activity"/>
    <property type="evidence" value="ECO:0007669"/>
    <property type="project" value="UniProtKB-KW"/>
</dbReference>
<sequence length="398" mass="43279">MTRRRLLGVAGGSLLGGYLLGPRAGGSDHVDPTVDGEWLHPRADSRNVASTADPGPGGDGRIEWEQTLEARRRYEHAGFALVDDTLLVPTHHSLRTLDAETGTTRWQYAYQRPSARHNEQTQLDSEPQVRDGVVYLVFQTTVCALDLETRRLRWRCDLNSSADGCWLFGTTLYVTARVDSEYRLVALDAETGLERWRRTARDSVLAAGSGLVVVADYDAGRVTGLVPETGTERWVSDTAVSASSLSRGEVVIVDDYVFVITADGDLTALEAATGDRRWTISGGTDEHTMMDTLAVDPSARAVYWSQPDKGTIAQFDIMGELVWETDRNSLEFGISVGNGTVYASTANGLLALEADTGDERFRVSPVSVGDSSPGCTPLIAGNQVYHCLGETIYEVGSR</sequence>
<proteinExistence type="predicted"/>
<gene>
    <name evidence="3" type="ORF">C494_16463</name>
</gene>
<dbReference type="SMART" id="SM00564">
    <property type="entry name" value="PQQ"/>
    <property type="match status" value="6"/>
</dbReference>
<keyword evidence="4" id="KW-1185">Reference proteome</keyword>
<dbReference type="InterPro" id="IPR015943">
    <property type="entry name" value="WD40/YVTN_repeat-like_dom_sf"/>
</dbReference>
<dbReference type="Gene3D" id="2.40.10.480">
    <property type="match status" value="1"/>
</dbReference>
<organism evidence="3 4">
    <name type="scientific">Natronorubrum bangense JCM 10635</name>
    <dbReference type="NCBI Taxonomy" id="1227500"/>
    <lineage>
        <taxon>Archaea</taxon>
        <taxon>Methanobacteriati</taxon>
        <taxon>Methanobacteriota</taxon>
        <taxon>Stenosarchaea group</taxon>
        <taxon>Halobacteria</taxon>
        <taxon>Halobacteriales</taxon>
        <taxon>Natrialbaceae</taxon>
        <taxon>Natronorubrum</taxon>
    </lineage>
</organism>
<feature type="domain" description="Pyrrolo-quinoline quinone repeat" evidence="2">
    <location>
        <begin position="141"/>
        <end position="302"/>
    </location>
</feature>
<dbReference type="SUPFAM" id="SSF50998">
    <property type="entry name" value="Quinoprotein alcohol dehydrogenase-like"/>
    <property type="match status" value="2"/>
</dbReference>
<dbReference type="Gene3D" id="2.130.10.10">
    <property type="entry name" value="YVTN repeat-like/Quinoprotein amine dehydrogenase"/>
    <property type="match status" value="1"/>
</dbReference>
<dbReference type="EMBL" id="AOHY01000050">
    <property type="protein sequence ID" value="ELY44874.1"/>
    <property type="molecule type" value="Genomic_DNA"/>
</dbReference>
<protein>
    <submittedName>
        <fullName evidence="3">Serine/threonine protein kinase</fullName>
    </submittedName>
</protein>
<dbReference type="InterPro" id="IPR018391">
    <property type="entry name" value="PQQ_b-propeller_rpt"/>
</dbReference>
<keyword evidence="3" id="KW-0723">Serine/threonine-protein kinase</keyword>
<dbReference type="Proteomes" id="UP000011690">
    <property type="component" value="Unassembled WGS sequence"/>
</dbReference>
<dbReference type="AlphaFoldDB" id="L9W5Y7"/>
<feature type="region of interest" description="Disordered" evidence="1">
    <location>
        <begin position="21"/>
        <end position="61"/>
    </location>
</feature>
<feature type="compositionally biased region" description="Basic and acidic residues" evidence="1">
    <location>
        <begin position="26"/>
        <end position="45"/>
    </location>
</feature>
<comment type="caution">
    <text evidence="3">The sequence shown here is derived from an EMBL/GenBank/DDBJ whole genome shotgun (WGS) entry which is preliminary data.</text>
</comment>
<evidence type="ECO:0000259" key="2">
    <source>
        <dbReference type="Pfam" id="PF13360"/>
    </source>
</evidence>
<evidence type="ECO:0000256" key="1">
    <source>
        <dbReference type="SAM" id="MobiDB-lite"/>
    </source>
</evidence>
<dbReference type="Pfam" id="PF13360">
    <property type="entry name" value="PQQ_2"/>
    <property type="match status" value="2"/>
</dbReference>
<evidence type="ECO:0000313" key="3">
    <source>
        <dbReference type="EMBL" id="ELY44874.1"/>
    </source>
</evidence>
<dbReference type="PANTHER" id="PTHR34512:SF30">
    <property type="entry name" value="OUTER MEMBRANE PROTEIN ASSEMBLY FACTOR BAMB"/>
    <property type="match status" value="1"/>
</dbReference>
<name>L9W5Y7_9EURY</name>
<accession>L9W5Y7</accession>
<reference evidence="3 4" key="1">
    <citation type="journal article" date="2014" name="PLoS Genet.">
        <title>Phylogenetically driven sequencing of extremely halophilic archaea reveals strategies for static and dynamic osmo-response.</title>
        <authorList>
            <person name="Becker E.A."/>
            <person name="Seitzer P.M."/>
            <person name="Tritt A."/>
            <person name="Larsen D."/>
            <person name="Krusor M."/>
            <person name="Yao A.I."/>
            <person name="Wu D."/>
            <person name="Madern D."/>
            <person name="Eisen J.A."/>
            <person name="Darling A.E."/>
            <person name="Facciotti M.T."/>
        </authorList>
    </citation>
    <scope>NUCLEOTIDE SEQUENCE [LARGE SCALE GENOMIC DNA]</scope>
    <source>
        <strain evidence="3 4">JCM 10635</strain>
    </source>
</reference>
<feature type="domain" description="Pyrrolo-quinoline quinone repeat" evidence="2">
    <location>
        <begin position="309"/>
        <end position="385"/>
    </location>
</feature>
<dbReference type="PANTHER" id="PTHR34512">
    <property type="entry name" value="CELL SURFACE PROTEIN"/>
    <property type="match status" value="1"/>
</dbReference>
<dbReference type="STRING" id="1227500.C494_16463"/>
<evidence type="ECO:0000313" key="4">
    <source>
        <dbReference type="Proteomes" id="UP000011690"/>
    </source>
</evidence>
<dbReference type="InterPro" id="IPR002372">
    <property type="entry name" value="PQQ_rpt_dom"/>
</dbReference>
<dbReference type="PATRIC" id="fig|1227500.6.peg.3322"/>
<dbReference type="InterPro" id="IPR011047">
    <property type="entry name" value="Quinoprotein_ADH-like_sf"/>
</dbReference>
<keyword evidence="3" id="KW-0808">Transferase</keyword>
<keyword evidence="3" id="KW-0418">Kinase</keyword>
<dbReference type="eggNOG" id="arCOG02492">
    <property type="taxonomic scope" value="Archaea"/>
</dbReference>